<keyword evidence="2" id="KW-1185">Reference proteome</keyword>
<comment type="caution">
    <text evidence="1">The sequence shown here is derived from an EMBL/GenBank/DDBJ whole genome shotgun (WGS) entry which is preliminary data.</text>
</comment>
<dbReference type="AlphaFoldDB" id="A0AAN8TM74"/>
<protein>
    <submittedName>
        <fullName evidence="1">Uncharacterized protein</fullName>
    </submittedName>
</protein>
<dbReference type="Proteomes" id="UP001371456">
    <property type="component" value="Unassembled WGS sequence"/>
</dbReference>
<proteinExistence type="predicted"/>
<sequence length="100" mass="11049">MNIANSEKKLEGIRKTIFPEDNGVTRVNMEGEVDSYRDEPAVIQFPKNSTVPIRESQKNVRRDPMIGEYSPQLGEHLTESSTSLDGQIAGEKIMTNVAGG</sequence>
<organism evidence="1 2">
    <name type="scientific">Solanum bulbocastanum</name>
    <name type="common">Wild potato</name>
    <dbReference type="NCBI Taxonomy" id="147425"/>
    <lineage>
        <taxon>Eukaryota</taxon>
        <taxon>Viridiplantae</taxon>
        <taxon>Streptophyta</taxon>
        <taxon>Embryophyta</taxon>
        <taxon>Tracheophyta</taxon>
        <taxon>Spermatophyta</taxon>
        <taxon>Magnoliopsida</taxon>
        <taxon>eudicotyledons</taxon>
        <taxon>Gunneridae</taxon>
        <taxon>Pentapetalae</taxon>
        <taxon>asterids</taxon>
        <taxon>lamiids</taxon>
        <taxon>Solanales</taxon>
        <taxon>Solanaceae</taxon>
        <taxon>Solanoideae</taxon>
        <taxon>Solaneae</taxon>
        <taxon>Solanum</taxon>
    </lineage>
</organism>
<gene>
    <name evidence="1" type="ORF">RDI58_010094</name>
</gene>
<name>A0AAN8TM74_SOLBU</name>
<accession>A0AAN8TM74</accession>
<dbReference type="EMBL" id="JBANQN010000004">
    <property type="protein sequence ID" value="KAK6791013.1"/>
    <property type="molecule type" value="Genomic_DNA"/>
</dbReference>
<reference evidence="1 2" key="1">
    <citation type="submission" date="2024-02" db="EMBL/GenBank/DDBJ databases">
        <title>de novo genome assembly of Solanum bulbocastanum strain 11H21.</title>
        <authorList>
            <person name="Hosaka A.J."/>
        </authorList>
    </citation>
    <scope>NUCLEOTIDE SEQUENCE [LARGE SCALE GENOMIC DNA]</scope>
    <source>
        <tissue evidence="1">Young leaves</tissue>
    </source>
</reference>
<evidence type="ECO:0000313" key="2">
    <source>
        <dbReference type="Proteomes" id="UP001371456"/>
    </source>
</evidence>
<evidence type="ECO:0000313" key="1">
    <source>
        <dbReference type="EMBL" id="KAK6791013.1"/>
    </source>
</evidence>